<feature type="non-terminal residue" evidence="1">
    <location>
        <position position="82"/>
    </location>
</feature>
<evidence type="ECO:0000313" key="1">
    <source>
        <dbReference type="EMBL" id="KAH7921464.1"/>
    </source>
</evidence>
<dbReference type="Proteomes" id="UP000790709">
    <property type="component" value="Unassembled WGS sequence"/>
</dbReference>
<gene>
    <name evidence="1" type="ORF">BV22DRAFT_980670</name>
</gene>
<reference evidence="1" key="1">
    <citation type="journal article" date="2021" name="New Phytol.">
        <title>Evolutionary innovations through gain and loss of genes in the ectomycorrhizal Boletales.</title>
        <authorList>
            <person name="Wu G."/>
            <person name="Miyauchi S."/>
            <person name="Morin E."/>
            <person name="Kuo A."/>
            <person name="Drula E."/>
            <person name="Varga T."/>
            <person name="Kohler A."/>
            <person name="Feng B."/>
            <person name="Cao Y."/>
            <person name="Lipzen A."/>
            <person name="Daum C."/>
            <person name="Hundley H."/>
            <person name="Pangilinan J."/>
            <person name="Johnson J."/>
            <person name="Barry K."/>
            <person name="LaButti K."/>
            <person name="Ng V."/>
            <person name="Ahrendt S."/>
            <person name="Min B."/>
            <person name="Choi I.G."/>
            <person name="Park H."/>
            <person name="Plett J.M."/>
            <person name="Magnuson J."/>
            <person name="Spatafora J.W."/>
            <person name="Nagy L.G."/>
            <person name="Henrissat B."/>
            <person name="Grigoriev I.V."/>
            <person name="Yang Z.L."/>
            <person name="Xu J."/>
            <person name="Martin F.M."/>
        </authorList>
    </citation>
    <scope>NUCLEOTIDE SEQUENCE</scope>
    <source>
        <strain evidence="1">KUC20120723A-06</strain>
    </source>
</reference>
<keyword evidence="2" id="KW-1185">Reference proteome</keyword>
<comment type="caution">
    <text evidence="1">The sequence shown here is derived from an EMBL/GenBank/DDBJ whole genome shotgun (WGS) entry which is preliminary data.</text>
</comment>
<name>A0ACB8B7C4_9AGAM</name>
<feature type="non-terminal residue" evidence="1">
    <location>
        <position position="1"/>
    </location>
</feature>
<sequence length="82" mass="9598">RNLRRLPDHMLRGAAMAKHASRETKRHKILLTAWEIEEAERHISLLKEVQRGDLGEFCLAERELEVFRALLSDRGLSQLEHD</sequence>
<organism evidence="1 2">
    <name type="scientific">Leucogyrophana mollusca</name>
    <dbReference type="NCBI Taxonomy" id="85980"/>
    <lineage>
        <taxon>Eukaryota</taxon>
        <taxon>Fungi</taxon>
        <taxon>Dikarya</taxon>
        <taxon>Basidiomycota</taxon>
        <taxon>Agaricomycotina</taxon>
        <taxon>Agaricomycetes</taxon>
        <taxon>Agaricomycetidae</taxon>
        <taxon>Boletales</taxon>
        <taxon>Boletales incertae sedis</taxon>
        <taxon>Leucogyrophana</taxon>
    </lineage>
</organism>
<accession>A0ACB8B7C4</accession>
<evidence type="ECO:0000313" key="2">
    <source>
        <dbReference type="Proteomes" id="UP000790709"/>
    </source>
</evidence>
<dbReference type="EMBL" id="MU266525">
    <property type="protein sequence ID" value="KAH7921464.1"/>
    <property type="molecule type" value="Genomic_DNA"/>
</dbReference>
<proteinExistence type="predicted"/>
<protein>
    <submittedName>
        <fullName evidence="1">Uncharacterized protein</fullName>
    </submittedName>
</protein>